<comment type="similarity">
    <text evidence="1">Belongs to the ComF/GntX family.</text>
</comment>
<dbReference type="AlphaFoldDB" id="A0A7J5C017"/>
<gene>
    <name evidence="3" type="ORF">F8O01_06140</name>
</gene>
<evidence type="ECO:0000313" key="3">
    <source>
        <dbReference type="EMBL" id="KAB1659503.1"/>
    </source>
</evidence>
<dbReference type="InterPro" id="IPR051910">
    <property type="entry name" value="ComF/GntX_DNA_util-trans"/>
</dbReference>
<dbReference type="EMBL" id="WBJZ01000006">
    <property type="protein sequence ID" value="KAB1659503.1"/>
    <property type="molecule type" value="Genomic_DNA"/>
</dbReference>
<evidence type="ECO:0000259" key="2">
    <source>
        <dbReference type="Pfam" id="PF00156"/>
    </source>
</evidence>
<dbReference type="Pfam" id="PF00156">
    <property type="entry name" value="Pribosyltran"/>
    <property type="match status" value="1"/>
</dbReference>
<evidence type="ECO:0000313" key="4">
    <source>
        <dbReference type="Proteomes" id="UP000467240"/>
    </source>
</evidence>
<dbReference type="SUPFAM" id="SSF53271">
    <property type="entry name" value="PRTase-like"/>
    <property type="match status" value="1"/>
</dbReference>
<evidence type="ECO:0000256" key="1">
    <source>
        <dbReference type="ARBA" id="ARBA00008007"/>
    </source>
</evidence>
<feature type="domain" description="Phosphoribosyltransferase" evidence="2">
    <location>
        <begin position="175"/>
        <end position="228"/>
    </location>
</feature>
<proteinExistence type="inferred from homology"/>
<dbReference type="PANTHER" id="PTHR47505:SF1">
    <property type="entry name" value="DNA UTILIZATION PROTEIN YHGH"/>
    <property type="match status" value="1"/>
</dbReference>
<accession>A0A7J5C017</accession>
<keyword evidence="4" id="KW-1185">Reference proteome</keyword>
<dbReference type="Gene3D" id="3.40.50.2020">
    <property type="match status" value="1"/>
</dbReference>
<organism evidence="3 4">
    <name type="scientific">Pseudoclavibacter chungangensis</name>
    <dbReference type="NCBI Taxonomy" id="587635"/>
    <lineage>
        <taxon>Bacteria</taxon>
        <taxon>Bacillati</taxon>
        <taxon>Actinomycetota</taxon>
        <taxon>Actinomycetes</taxon>
        <taxon>Micrococcales</taxon>
        <taxon>Microbacteriaceae</taxon>
        <taxon>Pseudoclavibacter</taxon>
    </lineage>
</organism>
<sequence length="235" mass="23998">MSTTGGDAASAAGRVLGRAVRGALAEALAVLVPVACAGCGRPDRALCVPCRAAIRRAVRVHRTRLGALPLVAALPYAGVVRPVLGAFKDDGRTELTGVLAGPLRCALRAALTRTPEPPLLVAAPSRRSAGRRRGYVPLELLCGRAVPGVRVSGALRFGRRVDDQAGLGRAARARNVAGAMRASAEVAGRAVLLVDDVVTTGATAREAARAVAAAEGRPIGVVALALTPRRHDATP</sequence>
<dbReference type="OrthoDB" id="5242900at2"/>
<dbReference type="InterPro" id="IPR000836">
    <property type="entry name" value="PRTase_dom"/>
</dbReference>
<dbReference type="Proteomes" id="UP000467240">
    <property type="component" value="Unassembled WGS sequence"/>
</dbReference>
<comment type="caution">
    <text evidence="3">The sequence shown here is derived from an EMBL/GenBank/DDBJ whole genome shotgun (WGS) entry which is preliminary data.</text>
</comment>
<dbReference type="InterPro" id="IPR029057">
    <property type="entry name" value="PRTase-like"/>
</dbReference>
<protein>
    <submittedName>
        <fullName evidence="3">ComF family protein</fullName>
    </submittedName>
</protein>
<dbReference type="PANTHER" id="PTHR47505">
    <property type="entry name" value="DNA UTILIZATION PROTEIN YHGH"/>
    <property type="match status" value="1"/>
</dbReference>
<reference evidence="3 4" key="1">
    <citation type="submission" date="2019-09" db="EMBL/GenBank/DDBJ databases">
        <title>Phylogeny of genus Pseudoclavibacter and closely related genus.</title>
        <authorList>
            <person name="Li Y."/>
        </authorList>
    </citation>
    <scope>NUCLEOTIDE SEQUENCE [LARGE SCALE GENOMIC DNA]</scope>
    <source>
        <strain evidence="3 4">DSM 23821</strain>
    </source>
</reference>
<name>A0A7J5C017_9MICO</name>
<dbReference type="RefSeq" id="WP_158040003.1">
    <property type="nucleotide sequence ID" value="NZ_JACCFV010000001.1"/>
</dbReference>